<evidence type="ECO:0000256" key="5">
    <source>
        <dbReference type="ARBA" id="ARBA00023015"/>
    </source>
</evidence>
<dbReference type="CDD" id="cd06445">
    <property type="entry name" value="ATase"/>
    <property type="match status" value="1"/>
</dbReference>
<organism evidence="10 11">
    <name type="scientific">Luteolibacter arcticus</name>
    <dbReference type="NCBI Taxonomy" id="1581411"/>
    <lineage>
        <taxon>Bacteria</taxon>
        <taxon>Pseudomonadati</taxon>
        <taxon>Verrucomicrobiota</taxon>
        <taxon>Verrucomicrobiia</taxon>
        <taxon>Verrucomicrobiales</taxon>
        <taxon>Verrucomicrobiaceae</taxon>
        <taxon>Luteolibacter</taxon>
    </lineage>
</organism>
<dbReference type="InterPro" id="IPR036217">
    <property type="entry name" value="MethylDNA_cys_MeTrfase_DNAb"/>
</dbReference>
<comment type="catalytic activity">
    <reaction evidence="1">
        <text>a 4-O-methyl-thymidine in DNA + L-cysteinyl-[protein] = a thymidine in DNA + S-methyl-L-cysteinyl-[protein]</text>
        <dbReference type="Rhea" id="RHEA:53428"/>
        <dbReference type="Rhea" id="RHEA-COMP:10131"/>
        <dbReference type="Rhea" id="RHEA-COMP:10132"/>
        <dbReference type="Rhea" id="RHEA-COMP:13555"/>
        <dbReference type="Rhea" id="RHEA-COMP:13556"/>
        <dbReference type="ChEBI" id="CHEBI:29950"/>
        <dbReference type="ChEBI" id="CHEBI:82612"/>
        <dbReference type="ChEBI" id="CHEBI:137386"/>
        <dbReference type="ChEBI" id="CHEBI:137387"/>
        <dbReference type="EC" id="2.1.1.63"/>
    </reaction>
</comment>
<name>A0ABT3GCV7_9BACT</name>
<dbReference type="SUPFAM" id="SSF46689">
    <property type="entry name" value="Homeodomain-like"/>
    <property type="match status" value="1"/>
</dbReference>
<proteinExistence type="predicted"/>
<dbReference type="Pfam" id="PF01035">
    <property type="entry name" value="DNA_binding_1"/>
    <property type="match status" value="1"/>
</dbReference>
<protein>
    <submittedName>
        <fullName evidence="10">Methylated-DNA--[protein]-cysteine S-methyltransferase</fullName>
        <ecNumber evidence="10">2.1.1.63</ecNumber>
    </submittedName>
</protein>
<reference evidence="10 11" key="1">
    <citation type="submission" date="2022-10" db="EMBL/GenBank/DDBJ databases">
        <title>Luteolibacter arcticus strain CCTCC AB 2014275, whole genome shotgun sequencing project.</title>
        <authorList>
            <person name="Zhao G."/>
            <person name="Shen L."/>
        </authorList>
    </citation>
    <scope>NUCLEOTIDE SEQUENCE [LARGE SCALE GENOMIC DNA]</scope>
    <source>
        <strain evidence="10 11">CCTCC AB 2014275</strain>
    </source>
</reference>
<keyword evidence="3 10" id="KW-0808">Transferase</keyword>
<dbReference type="PANTHER" id="PTHR10815:SF14">
    <property type="entry name" value="BIFUNCTIONAL TRANSCRIPTIONAL ACTIVATOR_DNA REPAIR ENZYME ADA"/>
    <property type="match status" value="1"/>
</dbReference>
<dbReference type="PROSITE" id="PS00374">
    <property type="entry name" value="MGMT"/>
    <property type="match status" value="1"/>
</dbReference>
<dbReference type="Gene3D" id="1.10.10.60">
    <property type="entry name" value="Homeodomain-like"/>
    <property type="match status" value="1"/>
</dbReference>
<gene>
    <name evidence="10" type="ORF">OKA05_02815</name>
</gene>
<evidence type="ECO:0000313" key="10">
    <source>
        <dbReference type="EMBL" id="MCW1921467.1"/>
    </source>
</evidence>
<dbReference type="InterPro" id="IPR036631">
    <property type="entry name" value="MGMT_N_sf"/>
</dbReference>
<keyword evidence="11" id="KW-1185">Reference proteome</keyword>
<evidence type="ECO:0000256" key="3">
    <source>
        <dbReference type="ARBA" id="ARBA00022679"/>
    </source>
</evidence>
<keyword evidence="4" id="KW-0227">DNA damage</keyword>
<dbReference type="NCBIfam" id="TIGR00589">
    <property type="entry name" value="ogt"/>
    <property type="match status" value="1"/>
</dbReference>
<comment type="catalytic activity">
    <reaction evidence="8">
        <text>a 6-O-methyl-2'-deoxyguanosine in DNA + L-cysteinyl-[protein] = S-methyl-L-cysteinyl-[protein] + a 2'-deoxyguanosine in DNA</text>
        <dbReference type="Rhea" id="RHEA:24000"/>
        <dbReference type="Rhea" id="RHEA-COMP:10131"/>
        <dbReference type="Rhea" id="RHEA-COMP:10132"/>
        <dbReference type="Rhea" id="RHEA-COMP:11367"/>
        <dbReference type="Rhea" id="RHEA-COMP:11368"/>
        <dbReference type="ChEBI" id="CHEBI:29950"/>
        <dbReference type="ChEBI" id="CHEBI:82612"/>
        <dbReference type="ChEBI" id="CHEBI:85445"/>
        <dbReference type="ChEBI" id="CHEBI:85448"/>
        <dbReference type="EC" id="2.1.1.63"/>
    </reaction>
</comment>
<comment type="caution">
    <text evidence="10">The sequence shown here is derived from an EMBL/GenBank/DDBJ whole genome shotgun (WGS) entry which is preliminary data.</text>
</comment>
<evidence type="ECO:0000256" key="1">
    <source>
        <dbReference type="ARBA" id="ARBA00001286"/>
    </source>
</evidence>
<dbReference type="Pfam" id="PF12833">
    <property type="entry name" value="HTH_18"/>
    <property type="match status" value="1"/>
</dbReference>
<keyword evidence="2 10" id="KW-0489">Methyltransferase</keyword>
<dbReference type="EMBL" id="JAPDDT010000001">
    <property type="protein sequence ID" value="MCW1921467.1"/>
    <property type="molecule type" value="Genomic_DNA"/>
</dbReference>
<evidence type="ECO:0000313" key="11">
    <source>
        <dbReference type="Proteomes" id="UP001320876"/>
    </source>
</evidence>
<evidence type="ECO:0000256" key="7">
    <source>
        <dbReference type="ARBA" id="ARBA00023204"/>
    </source>
</evidence>
<dbReference type="InterPro" id="IPR018060">
    <property type="entry name" value="HTH_AraC"/>
</dbReference>
<dbReference type="SUPFAM" id="SSF53155">
    <property type="entry name" value="Methylated DNA-protein cysteine methyltransferase domain"/>
    <property type="match status" value="1"/>
</dbReference>
<dbReference type="EC" id="2.1.1.63" evidence="10"/>
<dbReference type="Proteomes" id="UP001320876">
    <property type="component" value="Unassembled WGS sequence"/>
</dbReference>
<keyword evidence="5" id="KW-0805">Transcription regulation</keyword>
<keyword evidence="7" id="KW-0234">DNA repair</keyword>
<dbReference type="Gene3D" id="1.10.10.10">
    <property type="entry name" value="Winged helix-like DNA-binding domain superfamily/Winged helix DNA-binding domain"/>
    <property type="match status" value="1"/>
</dbReference>
<dbReference type="SUPFAM" id="SSF46767">
    <property type="entry name" value="Methylated DNA-protein cysteine methyltransferase, C-terminal domain"/>
    <property type="match status" value="1"/>
</dbReference>
<dbReference type="SMART" id="SM00342">
    <property type="entry name" value="HTH_ARAC"/>
    <property type="match status" value="1"/>
</dbReference>
<dbReference type="InterPro" id="IPR001497">
    <property type="entry name" value="MethylDNA_cys_MeTrfase_AS"/>
</dbReference>
<evidence type="ECO:0000256" key="6">
    <source>
        <dbReference type="ARBA" id="ARBA00023163"/>
    </source>
</evidence>
<dbReference type="GO" id="GO:0003908">
    <property type="term" value="F:methylated-DNA-[protein]-cysteine S-methyltransferase activity"/>
    <property type="evidence" value="ECO:0007669"/>
    <property type="project" value="UniProtKB-EC"/>
</dbReference>
<dbReference type="PANTHER" id="PTHR10815">
    <property type="entry name" value="METHYLATED-DNA--PROTEIN-CYSTEINE METHYLTRANSFERASE"/>
    <property type="match status" value="1"/>
</dbReference>
<dbReference type="RefSeq" id="WP_264485576.1">
    <property type="nucleotide sequence ID" value="NZ_JAPDDT010000001.1"/>
</dbReference>
<dbReference type="Gene3D" id="3.30.160.70">
    <property type="entry name" value="Methylated DNA-protein cysteine methyltransferase domain"/>
    <property type="match status" value="1"/>
</dbReference>
<keyword evidence="6" id="KW-0804">Transcription</keyword>
<evidence type="ECO:0000256" key="2">
    <source>
        <dbReference type="ARBA" id="ARBA00022603"/>
    </source>
</evidence>
<evidence type="ECO:0000256" key="8">
    <source>
        <dbReference type="ARBA" id="ARBA00049348"/>
    </source>
</evidence>
<dbReference type="InterPro" id="IPR036388">
    <property type="entry name" value="WH-like_DNA-bd_sf"/>
</dbReference>
<accession>A0ABT3GCV7</accession>
<dbReference type="InterPro" id="IPR009057">
    <property type="entry name" value="Homeodomain-like_sf"/>
</dbReference>
<dbReference type="PROSITE" id="PS01124">
    <property type="entry name" value="HTH_ARAC_FAMILY_2"/>
    <property type="match status" value="1"/>
</dbReference>
<evidence type="ECO:0000256" key="4">
    <source>
        <dbReference type="ARBA" id="ARBA00022763"/>
    </source>
</evidence>
<dbReference type="GO" id="GO:0032259">
    <property type="term" value="P:methylation"/>
    <property type="evidence" value="ECO:0007669"/>
    <property type="project" value="UniProtKB-KW"/>
</dbReference>
<dbReference type="InterPro" id="IPR014048">
    <property type="entry name" value="MethylDNA_cys_MeTrfase_DNA-bd"/>
</dbReference>
<sequence length="281" mass="30768">MKSAPAAPDHDHAALVARACRRIEEADITPNLETLAGEAGLSPFHFQRVFKKVTGLSPKAWATAHRARRVQKELPKARSVTEAIYEAGFESNGRFYAESKRLLGMNAKAYRKGGKGETIRFAIGQSSLGGLLVASTDAGVCAILLGDDPQDLLEDLQRRFPKAELVGGDRDFERMVAQVAGHMERPGEPWKLPLDIRGTSFQLRVWKALQEIPPGHRATYAEIAEKLGELKAVRAVAGACAANKIAVAIPCHRVVRTDGGLSGYRWGVERKRALLDREAKR</sequence>
<evidence type="ECO:0000259" key="9">
    <source>
        <dbReference type="PROSITE" id="PS01124"/>
    </source>
</evidence>
<feature type="domain" description="HTH araC/xylS-type" evidence="9">
    <location>
        <begin position="13"/>
        <end position="113"/>
    </location>
</feature>